<reference evidence="1" key="1">
    <citation type="submission" date="2023-07" db="EMBL/GenBank/DDBJ databases">
        <authorList>
            <person name="Shahid S."/>
            <person name="Akbar M.Y."/>
            <person name="Ajmal W."/>
            <person name="Ansari A."/>
            <person name="Ghazanfar S."/>
        </authorList>
    </citation>
    <scope>NUCLEOTIDE SEQUENCE</scope>
    <source>
        <strain evidence="1">NIGAB</strain>
    </source>
</reference>
<dbReference type="RefSeq" id="WP_305730416.1">
    <property type="nucleotide sequence ID" value="NZ_JAUZEA010000006.1"/>
</dbReference>
<comment type="caution">
    <text evidence="1">The sequence shown here is derived from an EMBL/GenBank/DDBJ whole genome shotgun (WGS) entry which is preliminary data.</text>
</comment>
<protein>
    <submittedName>
        <fullName evidence="1">Uncharacterized protein</fullName>
    </submittedName>
</protein>
<dbReference type="AlphaFoldDB" id="A0AAP5F1Y5"/>
<accession>A0AAP5F1Y5</accession>
<dbReference type="Proteomes" id="UP001240529">
    <property type="component" value="Unassembled WGS sequence"/>
</dbReference>
<name>A0AAP5F1Y5_9GAMM</name>
<proteinExistence type="predicted"/>
<sequence length="63" mass="6554">MRKALGSEKHCDYVGDAQLYVVGADGREAHALGEADDLCHGANVAATATHLPTMINGVFQGEA</sequence>
<gene>
    <name evidence="1" type="ORF">Q0031_13775</name>
</gene>
<organism evidence="1 2">
    <name type="scientific">Stenotrophomonas geniculata</name>
    <dbReference type="NCBI Taxonomy" id="86188"/>
    <lineage>
        <taxon>Bacteria</taxon>
        <taxon>Pseudomonadati</taxon>
        <taxon>Pseudomonadota</taxon>
        <taxon>Gammaproteobacteria</taxon>
        <taxon>Lysobacterales</taxon>
        <taxon>Lysobacteraceae</taxon>
        <taxon>Stenotrophomonas</taxon>
    </lineage>
</organism>
<dbReference type="EMBL" id="JAVIAC010000006">
    <property type="protein sequence ID" value="MDQ7952856.1"/>
    <property type="molecule type" value="Genomic_DNA"/>
</dbReference>
<evidence type="ECO:0000313" key="2">
    <source>
        <dbReference type="Proteomes" id="UP001240529"/>
    </source>
</evidence>
<evidence type="ECO:0000313" key="1">
    <source>
        <dbReference type="EMBL" id="MDQ7952856.1"/>
    </source>
</evidence>